<keyword evidence="1" id="KW-1133">Transmembrane helix</keyword>
<dbReference type="PIRSF" id="PIRSF009471">
    <property type="entry name" value="UCP009471"/>
    <property type="match status" value="1"/>
</dbReference>
<feature type="transmembrane region" description="Helical" evidence="1">
    <location>
        <begin position="12"/>
        <end position="34"/>
    </location>
</feature>
<evidence type="ECO:0000313" key="4">
    <source>
        <dbReference type="Proteomes" id="UP000027336"/>
    </source>
</evidence>
<keyword evidence="1" id="KW-0472">Membrane</keyword>
<evidence type="ECO:0000313" key="3">
    <source>
        <dbReference type="EMBL" id="KEC54178.1"/>
    </source>
</evidence>
<proteinExistence type="predicted"/>
<dbReference type="InterPro" id="IPR010621">
    <property type="entry name" value="DUF1214"/>
</dbReference>
<dbReference type="eggNOG" id="COG5402">
    <property type="taxonomic scope" value="Bacteria"/>
</dbReference>
<dbReference type="SUPFAM" id="SSF160935">
    <property type="entry name" value="VPA0735-like"/>
    <property type="match status" value="1"/>
</dbReference>
<organism evidence="3 4">
    <name type="scientific">Bartonella rochalimae ATCC BAA-1498</name>
    <dbReference type="NCBI Taxonomy" id="685782"/>
    <lineage>
        <taxon>Bacteria</taxon>
        <taxon>Pseudomonadati</taxon>
        <taxon>Pseudomonadota</taxon>
        <taxon>Alphaproteobacteria</taxon>
        <taxon>Hyphomicrobiales</taxon>
        <taxon>Bartonellaceae</taxon>
        <taxon>Bartonella</taxon>
    </lineage>
</organism>
<keyword evidence="4" id="KW-1185">Reference proteome</keyword>
<keyword evidence="1" id="KW-0812">Transmembrane</keyword>
<reference evidence="3 4" key="1">
    <citation type="submission" date="2012-04" db="EMBL/GenBank/DDBJ databases">
        <title>The Genome Sequence of Bartonella rochalimae BMGH.</title>
        <authorList>
            <consortium name="The Broad Institute Genome Sequencing Platform"/>
            <consortium name="The Broad Institute Genome Sequencing Center for Infectious Disease"/>
            <person name="Feldgarden M."/>
            <person name="Kirby J."/>
            <person name="Kosoy M."/>
            <person name="Birtles R."/>
            <person name="Probert W.S."/>
            <person name="Chiaraviglio L."/>
            <person name="Walker B."/>
            <person name="Young S.K."/>
            <person name="Zeng Q."/>
            <person name="Gargeya S."/>
            <person name="Fitzgerald M."/>
            <person name="Haas B."/>
            <person name="Abouelleil A."/>
            <person name="Alvarado L."/>
            <person name="Arachchi H.M."/>
            <person name="Berlin A.M."/>
            <person name="Chapman S.B."/>
            <person name="Goldberg J."/>
            <person name="Griggs A."/>
            <person name="Gujja S."/>
            <person name="Hansen M."/>
            <person name="Howarth C."/>
            <person name="Imamovic A."/>
            <person name="Larimer J."/>
            <person name="McCowen C."/>
            <person name="Montmayeur A."/>
            <person name="Murphy C."/>
            <person name="Neiman D."/>
            <person name="Pearson M."/>
            <person name="Priest M."/>
            <person name="Roberts A."/>
            <person name="Saif S."/>
            <person name="Shea T."/>
            <person name="Sisk P."/>
            <person name="Sykes S."/>
            <person name="Wortman J."/>
            <person name="Nusbaum C."/>
            <person name="Birren B."/>
        </authorList>
    </citation>
    <scope>NUCLEOTIDE SEQUENCE [LARGE SCALE GENOMIC DNA]</scope>
    <source>
        <strain evidence="3 4">ATCC BAA-1498</strain>
    </source>
</reference>
<dbReference type="EMBL" id="AHPK01000018">
    <property type="protein sequence ID" value="KEC54178.1"/>
    <property type="molecule type" value="Genomic_DNA"/>
</dbReference>
<evidence type="ECO:0000259" key="2">
    <source>
        <dbReference type="Pfam" id="PF06742"/>
    </source>
</evidence>
<sequence>MQFEYPTVFFNIIFTFLIFVFSIISGIFSVNYMLNTAIDFDSLKIREWKSYLHIGTPKADPYTRARTAKRGDISLGYPENLIFQLWTDNQGHPLRPNCHYLLTGHIPETRLFTLYLADKFLKPYTSTNNIPSALHTYNVIYENDGSLRIHISPTPQTGNWLASTSKKEFGIILNLYDTSIISTTELRKPMMPSVERIPAGEKCV</sequence>
<evidence type="ECO:0000256" key="1">
    <source>
        <dbReference type="SAM" id="Phobius"/>
    </source>
</evidence>
<feature type="domain" description="DUF1214" evidence="2">
    <location>
        <begin position="80"/>
        <end position="178"/>
    </location>
</feature>
<comment type="caution">
    <text evidence="3">The sequence shown here is derived from an EMBL/GenBank/DDBJ whole genome shotgun (WGS) entry which is preliminary data.</text>
</comment>
<dbReference type="AlphaFoldDB" id="A0A067WBK9"/>
<name>A0A067WBK9_9HYPH</name>
<accession>A0A067WBK9</accession>
<dbReference type="InterPro" id="IPR037049">
    <property type="entry name" value="DUF1214_C_sf"/>
</dbReference>
<dbReference type="Proteomes" id="UP000027336">
    <property type="component" value="Unassembled WGS sequence"/>
</dbReference>
<dbReference type="HOGENOM" id="CLU_099815_1_0_5"/>
<dbReference type="PATRIC" id="fig|685782.3.peg.1104"/>
<protein>
    <recommendedName>
        <fullName evidence="2">DUF1214 domain-containing protein</fullName>
    </recommendedName>
</protein>
<dbReference type="InterPro" id="IPR012038">
    <property type="entry name" value="UCP009471"/>
</dbReference>
<dbReference type="Gene3D" id="2.60.120.600">
    <property type="entry name" value="Domain of unknown function DUF1214, C-terminal domain"/>
    <property type="match status" value="1"/>
</dbReference>
<dbReference type="Pfam" id="PF06742">
    <property type="entry name" value="DUF1214"/>
    <property type="match status" value="1"/>
</dbReference>
<gene>
    <name evidence="3" type="ORF">O99_01059</name>
</gene>